<protein>
    <recommendedName>
        <fullName evidence="3">HTH CENPB-type domain-containing protein</fullName>
    </recommendedName>
</protein>
<reference evidence="4 5" key="1">
    <citation type="submission" date="2019-07" db="EMBL/GenBank/DDBJ databases">
        <title>Genome assembly of two rare yeast pathogens: Diutina rugosa and Trichomonascus ciferrii.</title>
        <authorList>
            <person name="Mixao V."/>
            <person name="Saus E."/>
            <person name="Hansen A."/>
            <person name="Lass-Flor C."/>
            <person name="Gabaldon T."/>
        </authorList>
    </citation>
    <scope>NUCLEOTIDE SEQUENCE [LARGE SCALE GENOMIC DNA]</scope>
    <source>
        <strain evidence="4 5">CBS 613</strain>
    </source>
</reference>
<dbReference type="Proteomes" id="UP000449547">
    <property type="component" value="Unassembled WGS sequence"/>
</dbReference>
<dbReference type="InterPro" id="IPR009057">
    <property type="entry name" value="Homeodomain-like_sf"/>
</dbReference>
<proteinExistence type="predicted"/>
<keyword evidence="1" id="KW-0238">DNA-binding</keyword>
<evidence type="ECO:0000256" key="2">
    <source>
        <dbReference type="SAM" id="MobiDB-lite"/>
    </source>
</evidence>
<keyword evidence="5" id="KW-1185">Reference proteome</keyword>
<dbReference type="InterPro" id="IPR004875">
    <property type="entry name" value="DDE_SF_endonuclease_dom"/>
</dbReference>
<dbReference type="SUPFAM" id="SSF46689">
    <property type="entry name" value="Homeodomain-like"/>
    <property type="match status" value="1"/>
</dbReference>
<dbReference type="InterPro" id="IPR050863">
    <property type="entry name" value="CenT-Element_Derived"/>
</dbReference>
<dbReference type="GO" id="GO:0003677">
    <property type="term" value="F:DNA binding"/>
    <property type="evidence" value="ECO:0007669"/>
    <property type="project" value="UniProtKB-KW"/>
</dbReference>
<evidence type="ECO:0000313" key="4">
    <source>
        <dbReference type="EMBL" id="KAA8906444.1"/>
    </source>
</evidence>
<dbReference type="AlphaFoldDB" id="A0A642V2A6"/>
<dbReference type="PANTHER" id="PTHR19303">
    <property type="entry name" value="TRANSPOSON"/>
    <property type="match status" value="1"/>
</dbReference>
<dbReference type="VEuPathDB" id="FungiDB:DIURU_001022"/>
<name>A0A642V2A6_DIURU</name>
<dbReference type="PROSITE" id="PS51253">
    <property type="entry name" value="HTH_CENPB"/>
    <property type="match status" value="1"/>
</dbReference>
<evidence type="ECO:0000259" key="3">
    <source>
        <dbReference type="PROSITE" id="PS51253"/>
    </source>
</evidence>
<dbReference type="GeneID" id="54779675"/>
<sequence length="606" mass="70402">MGFTVQQKIEICLHAEANPQMTQMNLAQWVRQNYGLARAPCQTTISRILSSKAELIASMTPDLRLVRRRKRTNPVLRRILTEWMTQGVWEKHPMPTAIITSVASSIWNRLPAQLKEGTGEFNGKWINNFVKRLNIDVDEMDMGYPLNKVWELEEKVELKQYLQNLIALEGYQPQDIFCIEEFSLFYSLPLDQIFDVSSIDLGLKQADAPAERSLTIMLSCNLDGSEKFEPLVVGKYEKFDVFKHPRFTSGAYQSNRQILNKINQEFGIQYSSNVNKWITSSMFHKYLLSLHQKLRAANRKIVIILDDSSSHRIINLKFSHIRLIYLKNNSNLKFPNYADHGVKYDYLPLNYGIIEEFRIRYRIQQYQWMINIQQSRCHNRLEVLSEKDYKIPLVNVLEWISYAWSQVQPSKIQTAWRRTHLFPMNNWSANQIATLPAYNDLTDEQSGYHTLVRLISQLNVVIPWEIDELVGLVNERGKVTLMYSSIEEIINSCLSETLDYEEFLQMDEPNNMEWFSTNDVMEKPPVKRQTLADRQSSNHSYTPSLKSASTTPSFEAPEKPLTPASPYENVQSSVLKVLDLANGNYLNLRPETILDLEQALVRHEMA</sequence>
<accession>A0A642V2A6</accession>
<dbReference type="EMBL" id="SWFT01000034">
    <property type="protein sequence ID" value="KAA8906444.1"/>
    <property type="molecule type" value="Genomic_DNA"/>
</dbReference>
<dbReference type="SMART" id="SM00674">
    <property type="entry name" value="CENPB"/>
    <property type="match status" value="1"/>
</dbReference>
<dbReference type="GO" id="GO:0005634">
    <property type="term" value="C:nucleus"/>
    <property type="evidence" value="ECO:0007669"/>
    <property type="project" value="TreeGrafter"/>
</dbReference>
<dbReference type="PANTHER" id="PTHR19303:SF73">
    <property type="entry name" value="PROTEIN PDC2"/>
    <property type="match status" value="1"/>
</dbReference>
<dbReference type="OMA" id="CLHARQF"/>
<feature type="region of interest" description="Disordered" evidence="2">
    <location>
        <begin position="527"/>
        <end position="566"/>
    </location>
</feature>
<gene>
    <name evidence="4" type="ORF">DIURU_001022</name>
</gene>
<evidence type="ECO:0000256" key="1">
    <source>
        <dbReference type="ARBA" id="ARBA00023125"/>
    </source>
</evidence>
<feature type="domain" description="HTH CENPB-type" evidence="3">
    <location>
        <begin position="64"/>
        <end position="139"/>
    </location>
</feature>
<evidence type="ECO:0000313" key="5">
    <source>
        <dbReference type="Proteomes" id="UP000449547"/>
    </source>
</evidence>
<dbReference type="OrthoDB" id="125347at2759"/>
<organism evidence="4 5">
    <name type="scientific">Diutina rugosa</name>
    <name type="common">Yeast</name>
    <name type="synonym">Candida rugosa</name>
    <dbReference type="NCBI Taxonomy" id="5481"/>
    <lineage>
        <taxon>Eukaryota</taxon>
        <taxon>Fungi</taxon>
        <taxon>Dikarya</taxon>
        <taxon>Ascomycota</taxon>
        <taxon>Saccharomycotina</taxon>
        <taxon>Pichiomycetes</taxon>
        <taxon>Debaryomycetaceae</taxon>
        <taxon>Diutina</taxon>
    </lineage>
</organism>
<feature type="compositionally biased region" description="Polar residues" evidence="2">
    <location>
        <begin position="532"/>
        <end position="553"/>
    </location>
</feature>
<comment type="caution">
    <text evidence="4">The sequence shown here is derived from an EMBL/GenBank/DDBJ whole genome shotgun (WGS) entry which is preliminary data.</text>
</comment>
<dbReference type="Gene3D" id="1.10.10.60">
    <property type="entry name" value="Homeodomain-like"/>
    <property type="match status" value="1"/>
</dbReference>
<dbReference type="InterPro" id="IPR006600">
    <property type="entry name" value="HTH_CenpB_DNA-bd_dom"/>
</dbReference>
<dbReference type="Pfam" id="PF03221">
    <property type="entry name" value="HTH_Tnp_Tc5"/>
    <property type="match status" value="1"/>
</dbReference>
<dbReference type="RefSeq" id="XP_034014154.1">
    <property type="nucleotide sequence ID" value="XM_034153521.1"/>
</dbReference>
<dbReference type="Pfam" id="PF03184">
    <property type="entry name" value="DDE_1"/>
    <property type="match status" value="1"/>
</dbReference>